<dbReference type="SUPFAM" id="SSF53474">
    <property type="entry name" value="alpha/beta-Hydrolases"/>
    <property type="match status" value="1"/>
</dbReference>
<dbReference type="GO" id="GO:0003824">
    <property type="term" value="F:catalytic activity"/>
    <property type="evidence" value="ECO:0007669"/>
    <property type="project" value="UniProtKB-ARBA"/>
</dbReference>
<dbReference type="InterPro" id="IPR050266">
    <property type="entry name" value="AB_hydrolase_sf"/>
</dbReference>
<proteinExistence type="predicted"/>
<reference evidence="2" key="2">
    <citation type="submission" date="2020-09" db="EMBL/GenBank/DDBJ databases">
        <authorList>
            <person name="Sun Q."/>
            <person name="Ohkuma M."/>
        </authorList>
    </citation>
    <scope>NUCLEOTIDE SEQUENCE</scope>
    <source>
        <strain evidence="2">JCM 13064</strain>
    </source>
</reference>
<dbReference type="PANTHER" id="PTHR43798">
    <property type="entry name" value="MONOACYLGLYCEROL LIPASE"/>
    <property type="match status" value="1"/>
</dbReference>
<evidence type="ECO:0000313" key="3">
    <source>
        <dbReference type="Proteomes" id="UP000645217"/>
    </source>
</evidence>
<keyword evidence="3" id="KW-1185">Reference proteome</keyword>
<accession>A0A917QY26</accession>
<dbReference type="Gene3D" id="3.40.50.1820">
    <property type="entry name" value="alpha/beta hydrolase"/>
    <property type="match status" value="1"/>
</dbReference>
<dbReference type="Pfam" id="PF00561">
    <property type="entry name" value="Abhydrolase_1"/>
    <property type="match status" value="1"/>
</dbReference>
<comment type="caution">
    <text evidence="2">The sequence shown here is derived from an EMBL/GenBank/DDBJ whole genome shotgun (WGS) entry which is preliminary data.</text>
</comment>
<protein>
    <submittedName>
        <fullName evidence="2">2-succinyl-6-hydroxy-2, 4-cyclohexadiene-1-carboxylate synthase</fullName>
    </submittedName>
</protein>
<dbReference type="EMBL" id="BMNT01000008">
    <property type="protein sequence ID" value="GGK75731.1"/>
    <property type="molecule type" value="Genomic_DNA"/>
</dbReference>
<organism evidence="2 3">
    <name type="scientific">Sphaerisporangium melleum</name>
    <dbReference type="NCBI Taxonomy" id="321316"/>
    <lineage>
        <taxon>Bacteria</taxon>
        <taxon>Bacillati</taxon>
        <taxon>Actinomycetota</taxon>
        <taxon>Actinomycetes</taxon>
        <taxon>Streptosporangiales</taxon>
        <taxon>Streptosporangiaceae</taxon>
        <taxon>Sphaerisporangium</taxon>
    </lineage>
</organism>
<evidence type="ECO:0000259" key="1">
    <source>
        <dbReference type="Pfam" id="PF00561"/>
    </source>
</evidence>
<gene>
    <name evidence="2" type="ORF">GCM10007964_18170</name>
</gene>
<dbReference type="PRINTS" id="PR00111">
    <property type="entry name" value="ABHYDROLASE"/>
</dbReference>
<dbReference type="InterPro" id="IPR000073">
    <property type="entry name" value="AB_hydrolase_1"/>
</dbReference>
<dbReference type="RefSeq" id="WP_189162505.1">
    <property type="nucleotide sequence ID" value="NZ_BMNT01000008.1"/>
</dbReference>
<sequence length="265" mass="28427">MAIAYVNGRHLGYSDTGGDGHPVILGHGYFTDHSVFAAQAEALHPRWRVIAWDARGHGATADDGEPCTYWDQARDVLGLMDHLGLPRATVGGISQGGFIALRTALLAPERVSALILSDTEATPCDPADKAGYGQMFAALAEHGPIDDLLIPLSRQIIGDDPHADEWRERWKHVVLPLGAAAGCLLERDDVSDRLAEITCPVLLMWGSEDRSLPRDRMDLLAERLPAATPVRVISGAAHTPALTHPAEVNRVLLEFLSTSASSAAA</sequence>
<dbReference type="AlphaFoldDB" id="A0A917QY26"/>
<evidence type="ECO:0000313" key="2">
    <source>
        <dbReference type="EMBL" id="GGK75731.1"/>
    </source>
</evidence>
<dbReference type="Proteomes" id="UP000645217">
    <property type="component" value="Unassembled WGS sequence"/>
</dbReference>
<dbReference type="InterPro" id="IPR029058">
    <property type="entry name" value="AB_hydrolase_fold"/>
</dbReference>
<name>A0A917QY26_9ACTN</name>
<reference evidence="2" key="1">
    <citation type="journal article" date="2014" name="Int. J. Syst. Evol. Microbiol.">
        <title>Complete genome sequence of Corynebacterium casei LMG S-19264T (=DSM 44701T), isolated from a smear-ripened cheese.</title>
        <authorList>
            <consortium name="US DOE Joint Genome Institute (JGI-PGF)"/>
            <person name="Walter F."/>
            <person name="Albersmeier A."/>
            <person name="Kalinowski J."/>
            <person name="Ruckert C."/>
        </authorList>
    </citation>
    <scope>NUCLEOTIDE SEQUENCE</scope>
    <source>
        <strain evidence="2">JCM 13064</strain>
    </source>
</reference>
<feature type="domain" description="AB hydrolase-1" evidence="1">
    <location>
        <begin position="22"/>
        <end position="128"/>
    </location>
</feature>